<evidence type="ECO:0000259" key="8">
    <source>
        <dbReference type="Pfam" id="PF01643"/>
    </source>
</evidence>
<dbReference type="GO" id="GO:0016297">
    <property type="term" value="F:fatty acyl-[ACP] hydrolase activity"/>
    <property type="evidence" value="ECO:0007669"/>
    <property type="project" value="InterPro"/>
</dbReference>
<gene>
    <name evidence="10" type="ORF">CLTHE_31720</name>
</gene>
<evidence type="ECO:0000313" key="10">
    <source>
        <dbReference type="EMBL" id="OPX44648.1"/>
    </source>
</evidence>
<proteinExistence type="inferred from homology"/>
<dbReference type="EMBL" id="LTAY01000111">
    <property type="protein sequence ID" value="OPX44648.1"/>
    <property type="molecule type" value="Genomic_DNA"/>
</dbReference>
<dbReference type="SUPFAM" id="SSF54637">
    <property type="entry name" value="Thioesterase/thiol ester dehydrase-isomerase"/>
    <property type="match status" value="2"/>
</dbReference>
<evidence type="ECO:0000256" key="7">
    <source>
        <dbReference type="ARBA" id="ARBA00023160"/>
    </source>
</evidence>
<protein>
    <submittedName>
        <fullName evidence="10">Acyl-ACP thioesterase</fullName>
    </submittedName>
</protein>
<feature type="domain" description="Acyl-ACP thioesterase-like C-terminal" evidence="9">
    <location>
        <begin position="151"/>
        <end position="245"/>
    </location>
</feature>
<dbReference type="InterPro" id="IPR029069">
    <property type="entry name" value="HotDog_dom_sf"/>
</dbReference>
<accession>A0A1V4SL85</accession>
<dbReference type="RefSeq" id="WP_080024249.1">
    <property type="nucleotide sequence ID" value="NZ_LTAY01000111.1"/>
</dbReference>
<sequence length="253" mass="29645">MNNAFKKDYKINIYDVDARHQCKFSTLANYLWDIVISQSDSLGETEEGFVHNNCVWVLLKYDINIYEYPKFRDTISVDTRVLGYKKFYGYRGYTIRNSENKVIAEATSIAIIIDIEKRRPMKITPDQCEVYGLERELDECPPLDDLMSLENEEYSKDYTISYSDIDSNNHVNNVKYMEMSIDTLPKYILNEYDLSNIKVLFKKETNIGSTVHVSSEVKEVSNEEVITLHTITDEKLLTKLQFTWKKNKTPNLF</sequence>
<evidence type="ECO:0000256" key="3">
    <source>
        <dbReference type="ARBA" id="ARBA00022801"/>
    </source>
</evidence>
<dbReference type="Gene3D" id="3.10.129.10">
    <property type="entry name" value="Hotdog Thioesterase"/>
    <property type="match status" value="1"/>
</dbReference>
<evidence type="ECO:0000256" key="6">
    <source>
        <dbReference type="ARBA" id="ARBA00023098"/>
    </source>
</evidence>
<evidence type="ECO:0000256" key="2">
    <source>
        <dbReference type="ARBA" id="ARBA00022516"/>
    </source>
</evidence>
<keyword evidence="7" id="KW-0275">Fatty acid biosynthesis</keyword>
<keyword evidence="5" id="KW-0809">Transit peptide</keyword>
<organism evidence="10 11">
    <name type="scientific">Clostridium thermobutyricum DSM 4928</name>
    <dbReference type="NCBI Taxonomy" id="1121339"/>
    <lineage>
        <taxon>Bacteria</taxon>
        <taxon>Bacillati</taxon>
        <taxon>Bacillota</taxon>
        <taxon>Clostridia</taxon>
        <taxon>Eubacteriales</taxon>
        <taxon>Clostridiaceae</taxon>
        <taxon>Clostridium</taxon>
    </lineage>
</organism>
<dbReference type="Pfam" id="PF20791">
    <property type="entry name" value="Acyl-ACP_TE_C"/>
    <property type="match status" value="1"/>
</dbReference>
<dbReference type="Pfam" id="PF01643">
    <property type="entry name" value="Acyl-ACP_TE"/>
    <property type="match status" value="1"/>
</dbReference>
<evidence type="ECO:0000256" key="4">
    <source>
        <dbReference type="ARBA" id="ARBA00022832"/>
    </source>
</evidence>
<reference evidence="10 11" key="1">
    <citation type="submission" date="2016-02" db="EMBL/GenBank/DDBJ databases">
        <title>Genome sequence of Clostridium thermobutyricum DSM 4928.</title>
        <authorList>
            <person name="Poehlein A."/>
            <person name="Daniel R."/>
        </authorList>
    </citation>
    <scope>NUCLEOTIDE SEQUENCE [LARGE SCALE GENOMIC DNA]</scope>
    <source>
        <strain evidence="10 11">DSM 4928</strain>
    </source>
</reference>
<comment type="similarity">
    <text evidence="1">Belongs to the acyl-ACP thioesterase family.</text>
</comment>
<evidence type="ECO:0000256" key="5">
    <source>
        <dbReference type="ARBA" id="ARBA00022946"/>
    </source>
</evidence>
<keyword evidence="2" id="KW-0444">Lipid biosynthesis</keyword>
<dbReference type="Proteomes" id="UP000191448">
    <property type="component" value="Unassembled WGS sequence"/>
</dbReference>
<dbReference type="AlphaFoldDB" id="A0A1V4SL85"/>
<dbReference type="PANTHER" id="PTHR31727:SF6">
    <property type="entry name" value="OLEOYL-ACYL CARRIER PROTEIN THIOESTERASE 1, CHLOROPLASTIC"/>
    <property type="match status" value="1"/>
</dbReference>
<dbReference type="InterPro" id="IPR049427">
    <property type="entry name" value="Acyl-ACP_TE_C"/>
</dbReference>
<feature type="domain" description="Acyl-ACP thioesterase N-terminal hotdog" evidence="8">
    <location>
        <begin position="3"/>
        <end position="131"/>
    </location>
</feature>
<name>A0A1V4SL85_9CLOT</name>
<evidence type="ECO:0000259" key="9">
    <source>
        <dbReference type="Pfam" id="PF20791"/>
    </source>
</evidence>
<dbReference type="OrthoDB" id="9801517at2"/>
<dbReference type="PANTHER" id="PTHR31727">
    <property type="entry name" value="OLEOYL-ACYL CARRIER PROTEIN THIOESTERASE 1, CHLOROPLASTIC"/>
    <property type="match status" value="1"/>
</dbReference>
<keyword evidence="6" id="KW-0443">Lipid metabolism</keyword>
<evidence type="ECO:0000256" key="1">
    <source>
        <dbReference type="ARBA" id="ARBA00006500"/>
    </source>
</evidence>
<keyword evidence="3" id="KW-0378">Hydrolase</keyword>
<comment type="caution">
    <text evidence="10">The sequence shown here is derived from an EMBL/GenBank/DDBJ whole genome shotgun (WGS) entry which is preliminary data.</text>
</comment>
<dbReference type="InterPro" id="IPR045023">
    <property type="entry name" value="FATA/B"/>
</dbReference>
<dbReference type="GO" id="GO:0000036">
    <property type="term" value="F:acyl carrier activity"/>
    <property type="evidence" value="ECO:0007669"/>
    <property type="project" value="TreeGrafter"/>
</dbReference>
<evidence type="ECO:0000313" key="11">
    <source>
        <dbReference type="Proteomes" id="UP000191448"/>
    </source>
</evidence>
<dbReference type="InterPro" id="IPR002864">
    <property type="entry name" value="Acyl-ACP_thioesterase_NHD"/>
</dbReference>
<keyword evidence="4" id="KW-0276">Fatty acid metabolism</keyword>
<dbReference type="CDD" id="cd00586">
    <property type="entry name" value="4HBT"/>
    <property type="match status" value="1"/>
</dbReference>